<organism evidence="3 4">
    <name type="scientific">Clostridium vincentii</name>
    <dbReference type="NCBI Taxonomy" id="52704"/>
    <lineage>
        <taxon>Bacteria</taxon>
        <taxon>Bacillati</taxon>
        <taxon>Bacillota</taxon>
        <taxon>Clostridia</taxon>
        <taxon>Eubacteriales</taxon>
        <taxon>Clostridiaceae</taxon>
        <taxon>Clostridium</taxon>
    </lineage>
</organism>
<dbReference type="PANTHER" id="PTHR40050">
    <property type="entry name" value="INNER SPORE COAT PROTEIN H"/>
    <property type="match status" value="1"/>
</dbReference>
<feature type="transmembrane region" description="Helical" evidence="2">
    <location>
        <begin position="561"/>
        <end position="584"/>
    </location>
</feature>
<keyword evidence="4" id="KW-1185">Reference proteome</keyword>
<keyword evidence="3" id="KW-0946">Virion</keyword>
<gene>
    <name evidence="3" type="primary">cotH</name>
    <name evidence="3" type="ORF">CLVI_08100</name>
</gene>
<evidence type="ECO:0000313" key="4">
    <source>
        <dbReference type="Proteomes" id="UP000239471"/>
    </source>
</evidence>
<dbReference type="EMBL" id="PVXQ01000006">
    <property type="protein sequence ID" value="PRR83560.1"/>
    <property type="molecule type" value="Genomic_DNA"/>
</dbReference>
<keyword evidence="2" id="KW-0812">Transmembrane</keyword>
<dbReference type="InterPro" id="IPR014867">
    <property type="entry name" value="Spore_coat_CotH_CotH2/3/7"/>
</dbReference>
<proteinExistence type="predicted"/>
<keyword evidence="2" id="KW-0472">Membrane</keyword>
<comment type="caution">
    <text evidence="3">The sequence shown here is derived from an EMBL/GenBank/DDBJ whole genome shotgun (WGS) entry which is preliminary data.</text>
</comment>
<keyword evidence="3" id="KW-0167">Capsid protein</keyword>
<feature type="compositionally biased region" description="Gly residues" evidence="1">
    <location>
        <begin position="472"/>
        <end position="482"/>
    </location>
</feature>
<protein>
    <submittedName>
        <fullName evidence="3">Inner spore coat protein H</fullName>
    </submittedName>
</protein>
<sequence length="593" mass="65023">MYFKLINEKHAKIVACIAIVCALLFTVTILFIPKNVSDDASGTAAYSDTLFNEDEVSDIQISIDDESWASILESPLDETYYSCDITINGETLYNVGIRPKGNTSLTQVASSDSERYSFKVKFDEYVDGQTYNGLDKLNLNNTYSDATYLKEYISYDLFDFMGVTTPETAFSNITINSENRGVYLAVEGLEESYLSRNYGSDSGNLYKAEGTGTDLVWNGDTQSNYSGLKDNSVKDITDEAFQKVIDMISNLNEGTNLEDYIDVEATLKYFAVSTALVNLDSYQCNLYHNYYIYEEDGVCTILPWDLNLSFGAFSGGGGGNNARNNNDGDNATTTTNTTRGIINFPIDEPTSATLEDSPLLSKLLEVDEYKDMYHDYLNTIVEEYFDSGTFESKVNTTSTLIDSYVENNPTAFYGYDQFSASIDELSTFGTYRAKSIAMQLSGEIPSTKAGQSEVDLTTYFSEDSVDMNILGSMGGGNKGGDQGNNTDTGTVAEGQMPAGFPSGDMDQGGANMTPSSDVQQNGSPNTDTTKSERDDNGMQAPDGNNMTRPDGMSKGDTNTSISITSIIIFATSFISIIIALVFSIKFKRKKFKL</sequence>
<dbReference type="AlphaFoldDB" id="A0A2T0BI41"/>
<keyword evidence="2" id="KW-1133">Transmembrane helix</keyword>
<feature type="compositionally biased region" description="Polar residues" evidence="1">
    <location>
        <begin position="510"/>
        <end position="528"/>
    </location>
</feature>
<accession>A0A2T0BI41</accession>
<feature type="transmembrane region" description="Helical" evidence="2">
    <location>
        <begin position="12"/>
        <end position="32"/>
    </location>
</feature>
<name>A0A2T0BI41_9CLOT</name>
<dbReference type="Proteomes" id="UP000239471">
    <property type="component" value="Unassembled WGS sequence"/>
</dbReference>
<dbReference type="Pfam" id="PF08757">
    <property type="entry name" value="CotH"/>
    <property type="match status" value="1"/>
</dbReference>
<dbReference type="RefSeq" id="WP_106058842.1">
    <property type="nucleotide sequence ID" value="NZ_PVXQ01000006.1"/>
</dbReference>
<feature type="region of interest" description="Disordered" evidence="1">
    <location>
        <begin position="470"/>
        <end position="556"/>
    </location>
</feature>
<dbReference type="PANTHER" id="PTHR40050:SF1">
    <property type="entry name" value="INNER SPORE COAT PROTEIN H"/>
    <property type="match status" value="1"/>
</dbReference>
<evidence type="ECO:0000256" key="1">
    <source>
        <dbReference type="SAM" id="MobiDB-lite"/>
    </source>
</evidence>
<evidence type="ECO:0000313" key="3">
    <source>
        <dbReference type="EMBL" id="PRR83560.1"/>
    </source>
</evidence>
<reference evidence="3 4" key="1">
    <citation type="submission" date="2018-03" db="EMBL/GenBank/DDBJ databases">
        <title>Genome sequence of Clostridium vincentii DSM 10228.</title>
        <authorList>
            <person name="Poehlein A."/>
            <person name="Daniel R."/>
        </authorList>
    </citation>
    <scope>NUCLEOTIDE SEQUENCE [LARGE SCALE GENOMIC DNA]</scope>
    <source>
        <strain evidence="3 4">DSM 10228</strain>
    </source>
</reference>
<evidence type="ECO:0000256" key="2">
    <source>
        <dbReference type="SAM" id="Phobius"/>
    </source>
</evidence>
<dbReference type="OrthoDB" id="3235126at2"/>